<protein>
    <submittedName>
        <fullName evidence="2">Uncharacterized protein</fullName>
    </submittedName>
</protein>
<accession>A0A813JL80</accession>
<reference evidence="2" key="1">
    <citation type="submission" date="2021-02" db="EMBL/GenBank/DDBJ databases">
        <authorList>
            <person name="Dougan E. K."/>
            <person name="Rhodes N."/>
            <person name="Thang M."/>
            <person name="Chan C."/>
        </authorList>
    </citation>
    <scope>NUCLEOTIDE SEQUENCE</scope>
</reference>
<evidence type="ECO:0000256" key="1">
    <source>
        <dbReference type="SAM" id="Phobius"/>
    </source>
</evidence>
<evidence type="ECO:0000313" key="2">
    <source>
        <dbReference type="EMBL" id="CAE8681424.1"/>
    </source>
</evidence>
<gene>
    <name evidence="2" type="ORF">PGLA2088_LOCUS22427</name>
</gene>
<dbReference type="EMBL" id="CAJNNW010025955">
    <property type="protein sequence ID" value="CAE8681424.1"/>
    <property type="molecule type" value="Genomic_DNA"/>
</dbReference>
<keyword evidence="1" id="KW-1133">Transmembrane helix</keyword>
<name>A0A813JL80_POLGL</name>
<sequence length="157" mass="17518">MTMLVAGLPWEVLVGYRSLCRFRACLLVLGHKDGKRCQAAVRACIFCNLLSPDLWLHVLCCCPVFLDARASFFSASGGEMSLASLFIKHQEPGFVHMVAMARQIDMCSKAFWSKHGVLLLFVVAVVCCCWLSELLRCRLVSRGRLGFPTADFFATFC</sequence>
<organism evidence="2 3">
    <name type="scientific">Polarella glacialis</name>
    <name type="common">Dinoflagellate</name>
    <dbReference type="NCBI Taxonomy" id="89957"/>
    <lineage>
        <taxon>Eukaryota</taxon>
        <taxon>Sar</taxon>
        <taxon>Alveolata</taxon>
        <taxon>Dinophyceae</taxon>
        <taxon>Suessiales</taxon>
        <taxon>Suessiaceae</taxon>
        <taxon>Polarella</taxon>
    </lineage>
</organism>
<keyword evidence="1" id="KW-0812">Transmembrane</keyword>
<dbReference type="Proteomes" id="UP000626109">
    <property type="component" value="Unassembled WGS sequence"/>
</dbReference>
<keyword evidence="1" id="KW-0472">Membrane</keyword>
<evidence type="ECO:0000313" key="3">
    <source>
        <dbReference type="Proteomes" id="UP000626109"/>
    </source>
</evidence>
<comment type="caution">
    <text evidence="2">The sequence shown here is derived from an EMBL/GenBank/DDBJ whole genome shotgun (WGS) entry which is preliminary data.</text>
</comment>
<dbReference type="AlphaFoldDB" id="A0A813JL80"/>
<feature type="transmembrane region" description="Helical" evidence="1">
    <location>
        <begin position="116"/>
        <end position="135"/>
    </location>
</feature>
<proteinExistence type="predicted"/>